<dbReference type="InterPro" id="IPR036388">
    <property type="entry name" value="WH-like_DNA-bd_sf"/>
</dbReference>
<comment type="caution">
    <text evidence="3">The sequence shown here is derived from an EMBL/GenBank/DDBJ whole genome shotgun (WGS) entry which is preliminary data.</text>
</comment>
<evidence type="ECO:0008006" key="5">
    <source>
        <dbReference type="Google" id="ProtNLM"/>
    </source>
</evidence>
<organism evidence="3 4">
    <name type="scientific">Zestosphaera tikiterensis</name>
    <dbReference type="NCBI Taxonomy" id="1973259"/>
    <lineage>
        <taxon>Archaea</taxon>
        <taxon>Thermoproteota</taxon>
        <taxon>Thermoprotei</taxon>
        <taxon>Desulfurococcales</taxon>
        <taxon>Desulfurococcaceae</taxon>
        <taxon>Zestosphaera</taxon>
    </lineage>
</organism>
<protein>
    <recommendedName>
        <fullName evidence="5">ATPase domain-containing protein</fullName>
    </recommendedName>
</protein>
<dbReference type="InterPro" id="IPR027417">
    <property type="entry name" value="P-loop_NTPase"/>
</dbReference>
<feature type="domain" description="ATPase" evidence="1">
    <location>
        <begin position="44"/>
        <end position="157"/>
    </location>
</feature>
<dbReference type="GO" id="GO:0005524">
    <property type="term" value="F:ATP binding"/>
    <property type="evidence" value="ECO:0007669"/>
    <property type="project" value="InterPro"/>
</dbReference>
<evidence type="ECO:0000313" key="4">
    <source>
        <dbReference type="Proteomes" id="UP000244093"/>
    </source>
</evidence>
<dbReference type="InterPro" id="IPR011579">
    <property type="entry name" value="ATPase_dom"/>
</dbReference>
<dbReference type="Gene3D" id="3.40.50.300">
    <property type="entry name" value="P-loop containing nucleotide triphosphate hydrolases"/>
    <property type="match status" value="1"/>
</dbReference>
<dbReference type="SUPFAM" id="SSF46785">
    <property type="entry name" value="Winged helix' DNA-binding domain"/>
    <property type="match status" value="1"/>
</dbReference>
<dbReference type="Gene3D" id="1.10.8.60">
    <property type="match status" value="1"/>
</dbReference>
<evidence type="ECO:0000313" key="3">
    <source>
        <dbReference type="EMBL" id="PUA31954.1"/>
    </source>
</evidence>
<dbReference type="AlphaFoldDB" id="A0A2R7Y360"/>
<dbReference type="SUPFAM" id="SSF52540">
    <property type="entry name" value="P-loop containing nucleoside triphosphate hydrolases"/>
    <property type="match status" value="1"/>
</dbReference>
<dbReference type="InterPro" id="IPR036390">
    <property type="entry name" value="WH_DNA-bd_sf"/>
</dbReference>
<sequence>MNDLLMLFERELSRRGWFKSIVTSIEGVEVGGFGVRFRRRDFNTLVNVLERLEGRVLVFDEVQELRRSRYRFDSLIAYLYDHVDVKVVVSGSQVGLMRRFLRFDDPSAPLYGRPFYVVKLKPLTRELAREFLLKGFEQEGLQPPVELIEEALNIFNGVIGWLTYFGYSYTRLGVRDLTSVLETAAKLAYEELNHALQIFNVGRPRYEAVLKLLSERSSSWSEIIRYVESKHGKIPKNTLNNILKNLIDMGVLEKSEGMYRVADPVLRYAIRKYL</sequence>
<reference evidence="3 4" key="1">
    <citation type="journal article" date="2018" name="Syst. Appl. Microbiol.">
        <title>A new symbiotic nanoarchaeote (Candidatus Nanoclepta minutus) and its host (Zestosphaera tikiterensis gen. nov., sp. nov.) from a New Zealand hot spring.</title>
        <authorList>
            <person name="St John E."/>
            <person name="Liu Y."/>
            <person name="Podar M."/>
            <person name="Stott M.B."/>
            <person name="Meneghin J."/>
            <person name="Chen Z."/>
            <person name="Lagutin K."/>
            <person name="Mitchell K."/>
            <person name="Reysenbach A.L."/>
        </authorList>
    </citation>
    <scope>NUCLEOTIDE SEQUENCE [LARGE SCALE GENOMIC DNA]</scope>
    <source>
        <strain evidence="3">NZ3</strain>
    </source>
</reference>
<feature type="domain" description="MCM C-terminal" evidence="2">
    <location>
        <begin position="203"/>
        <end position="261"/>
    </location>
</feature>
<accession>A0A2R7Y360</accession>
<dbReference type="InterPro" id="IPR048907">
    <property type="entry name" value="WHD_MCM_arc"/>
</dbReference>
<dbReference type="PANTHER" id="PTHR34301">
    <property type="entry name" value="DNA-BINDING PROTEIN-RELATED"/>
    <property type="match status" value="1"/>
</dbReference>
<dbReference type="PANTHER" id="PTHR34301:SF8">
    <property type="entry name" value="ATPASE DOMAIN-CONTAINING PROTEIN"/>
    <property type="match status" value="1"/>
</dbReference>
<name>A0A2R7Y360_9CREN</name>
<dbReference type="Proteomes" id="UP000244093">
    <property type="component" value="Unassembled WGS sequence"/>
</dbReference>
<dbReference type="EMBL" id="NBVN01000005">
    <property type="protein sequence ID" value="PUA31954.1"/>
    <property type="molecule type" value="Genomic_DNA"/>
</dbReference>
<gene>
    <name evidence="3" type="ORF">B7O98_08180</name>
</gene>
<evidence type="ECO:0000259" key="2">
    <source>
        <dbReference type="Pfam" id="PF21100"/>
    </source>
</evidence>
<dbReference type="Gene3D" id="1.10.10.10">
    <property type="entry name" value="Winged helix-like DNA-binding domain superfamily/Winged helix DNA-binding domain"/>
    <property type="match status" value="1"/>
</dbReference>
<dbReference type="Pfam" id="PF21100">
    <property type="entry name" value="WHD_MCM"/>
    <property type="match status" value="1"/>
</dbReference>
<evidence type="ECO:0000259" key="1">
    <source>
        <dbReference type="Pfam" id="PF01637"/>
    </source>
</evidence>
<dbReference type="Pfam" id="PF01637">
    <property type="entry name" value="ATPase_2"/>
    <property type="match status" value="1"/>
</dbReference>
<proteinExistence type="predicted"/>